<proteinExistence type="predicted"/>
<reference evidence="1 2" key="1">
    <citation type="submission" date="2018-08" db="EMBL/GenBank/DDBJ databases">
        <title>Aphanomyces genome sequencing and annotation.</title>
        <authorList>
            <person name="Minardi D."/>
            <person name="Oidtmann B."/>
            <person name="Van Der Giezen M."/>
            <person name="Studholme D.J."/>
        </authorList>
    </citation>
    <scope>NUCLEOTIDE SEQUENCE [LARGE SCALE GENOMIC DNA]</scope>
    <source>
        <strain evidence="1 2">NJM0002</strain>
    </source>
</reference>
<gene>
    <name evidence="1" type="ORF">DYB32_009303</name>
</gene>
<dbReference type="VEuPathDB" id="FungiDB:H310_10006"/>
<dbReference type="Proteomes" id="UP000285060">
    <property type="component" value="Unassembled WGS sequence"/>
</dbReference>
<feature type="non-terminal residue" evidence="1">
    <location>
        <position position="1"/>
    </location>
</feature>
<name>A0A3R6V4C7_9STRA</name>
<sequence length="176" mass="19414">RDETKRKIIGAAVDIQDALVIDCPRTVAYDVNGVTALALLDSGANHSVVWPTFLVRVKSVGNFALVMRQLDRPIELGEFIEAMKLTVDHDVKLRLTFDTAEGTLVRDVKARLGYCFHLLLARAQSVFDLNQLGGKETPLIAATKVVKTMDKTKSSPDEALLYPEEERACFPDVQSG</sequence>
<dbReference type="SUPFAM" id="SSF50630">
    <property type="entry name" value="Acid proteases"/>
    <property type="match status" value="1"/>
</dbReference>
<dbReference type="InterPro" id="IPR021109">
    <property type="entry name" value="Peptidase_aspartic_dom_sf"/>
</dbReference>
<comment type="caution">
    <text evidence="1">The sequence shown here is derived from an EMBL/GenBank/DDBJ whole genome shotgun (WGS) entry which is preliminary data.</text>
</comment>
<dbReference type="AlphaFoldDB" id="A0A3R6V4C7"/>
<evidence type="ECO:0000313" key="1">
    <source>
        <dbReference type="EMBL" id="RHY23105.1"/>
    </source>
</evidence>
<keyword evidence="2" id="KW-1185">Reference proteome</keyword>
<accession>A0A3R6V4C7</accession>
<dbReference type="EMBL" id="QUSY01001915">
    <property type="protein sequence ID" value="RHY23105.1"/>
    <property type="molecule type" value="Genomic_DNA"/>
</dbReference>
<protein>
    <recommendedName>
        <fullName evidence="3">Peptidase A2 domain-containing protein</fullName>
    </recommendedName>
</protein>
<evidence type="ECO:0008006" key="3">
    <source>
        <dbReference type="Google" id="ProtNLM"/>
    </source>
</evidence>
<organism evidence="1 2">
    <name type="scientific">Aphanomyces invadans</name>
    <dbReference type="NCBI Taxonomy" id="157072"/>
    <lineage>
        <taxon>Eukaryota</taxon>
        <taxon>Sar</taxon>
        <taxon>Stramenopiles</taxon>
        <taxon>Oomycota</taxon>
        <taxon>Saprolegniomycetes</taxon>
        <taxon>Saprolegniales</taxon>
        <taxon>Verrucalvaceae</taxon>
        <taxon>Aphanomyces</taxon>
    </lineage>
</organism>
<evidence type="ECO:0000313" key="2">
    <source>
        <dbReference type="Proteomes" id="UP000285060"/>
    </source>
</evidence>